<dbReference type="Pfam" id="PF14542">
    <property type="entry name" value="Acetyltransf_CG"/>
    <property type="match status" value="1"/>
</dbReference>
<dbReference type="InterPro" id="IPR045057">
    <property type="entry name" value="Gcn5-rel_NAT"/>
</dbReference>
<dbReference type="EMBL" id="JAHESE010000005">
    <property type="protein sequence ID" value="MBT1708202.1"/>
    <property type="molecule type" value="Genomic_DNA"/>
</dbReference>
<evidence type="ECO:0000313" key="2">
    <source>
        <dbReference type="EMBL" id="MBT1708202.1"/>
    </source>
</evidence>
<dbReference type="PROSITE" id="PS51729">
    <property type="entry name" value="GNAT_YJDJ"/>
    <property type="match status" value="1"/>
</dbReference>
<name>A0AAP2DY48_9BACT</name>
<proteinExistence type="predicted"/>
<dbReference type="Gene3D" id="3.40.630.30">
    <property type="match status" value="1"/>
</dbReference>
<gene>
    <name evidence="2" type="ORF">KK062_08205</name>
</gene>
<evidence type="ECO:0000313" key="3">
    <source>
        <dbReference type="Proteomes" id="UP001319080"/>
    </source>
</evidence>
<sequence length="103" mass="11453">MNDVTLKLNNVGRGAFVIEENNERLGEMEIGIAGGNLVVYHTEVSDKLKGQGAGGKLLDAMVAHARQHQLKVVPLCPYVLAQFKRHAEQYADVWNQDWHGKKS</sequence>
<dbReference type="Proteomes" id="UP001319080">
    <property type="component" value="Unassembled WGS sequence"/>
</dbReference>
<feature type="domain" description="N-acetyltransferase" evidence="1">
    <location>
        <begin position="8"/>
        <end position="95"/>
    </location>
</feature>
<organism evidence="2 3">
    <name type="scientific">Dawidia cretensis</name>
    <dbReference type="NCBI Taxonomy" id="2782350"/>
    <lineage>
        <taxon>Bacteria</taxon>
        <taxon>Pseudomonadati</taxon>
        <taxon>Bacteroidota</taxon>
        <taxon>Cytophagia</taxon>
        <taxon>Cytophagales</taxon>
        <taxon>Chryseotaleaceae</taxon>
        <taxon>Dawidia</taxon>
    </lineage>
</organism>
<keyword evidence="3" id="KW-1185">Reference proteome</keyword>
<dbReference type="PANTHER" id="PTHR31435:SF10">
    <property type="entry name" value="BSR4717 PROTEIN"/>
    <property type="match status" value="1"/>
</dbReference>
<protein>
    <submittedName>
        <fullName evidence="2">N-acetyltransferase</fullName>
    </submittedName>
</protein>
<dbReference type="AlphaFoldDB" id="A0AAP2DY48"/>
<dbReference type="RefSeq" id="WP_254083792.1">
    <property type="nucleotide sequence ID" value="NZ_JAHESE010000005.1"/>
</dbReference>
<dbReference type="InterPro" id="IPR031165">
    <property type="entry name" value="GNAT_YJDJ"/>
</dbReference>
<comment type="caution">
    <text evidence="2">The sequence shown here is derived from an EMBL/GenBank/DDBJ whole genome shotgun (WGS) entry which is preliminary data.</text>
</comment>
<reference evidence="2 3" key="1">
    <citation type="submission" date="2021-05" db="EMBL/GenBank/DDBJ databases">
        <title>A Polyphasic approach of four new species of the genus Ohtaekwangia: Ohtaekwangia histidinii sp. nov., Ohtaekwangia cretensis sp. nov., Ohtaekwangia indiensis sp. nov., Ohtaekwangia reichenbachii sp. nov. from diverse environment.</title>
        <authorList>
            <person name="Octaviana S."/>
        </authorList>
    </citation>
    <scope>NUCLEOTIDE SEQUENCE [LARGE SCALE GENOMIC DNA]</scope>
    <source>
        <strain evidence="2 3">PWU5</strain>
    </source>
</reference>
<dbReference type="SUPFAM" id="SSF55729">
    <property type="entry name" value="Acyl-CoA N-acyltransferases (Nat)"/>
    <property type="match status" value="1"/>
</dbReference>
<evidence type="ECO:0000259" key="1">
    <source>
        <dbReference type="PROSITE" id="PS51729"/>
    </source>
</evidence>
<accession>A0AAP2DY48</accession>
<dbReference type="PANTHER" id="PTHR31435">
    <property type="entry name" value="PROTEIN NATD1"/>
    <property type="match status" value="1"/>
</dbReference>
<dbReference type="InterPro" id="IPR016181">
    <property type="entry name" value="Acyl_CoA_acyltransferase"/>
</dbReference>